<evidence type="ECO:0000313" key="2">
    <source>
        <dbReference type="EMBL" id="KAG5541945.1"/>
    </source>
</evidence>
<proteinExistence type="predicted"/>
<protein>
    <recommendedName>
        <fullName evidence="1">PARP catalytic domain-containing protein</fullName>
    </recommendedName>
</protein>
<organism evidence="2 3">
    <name type="scientific">Rhododendron griersonianum</name>
    <dbReference type="NCBI Taxonomy" id="479676"/>
    <lineage>
        <taxon>Eukaryota</taxon>
        <taxon>Viridiplantae</taxon>
        <taxon>Streptophyta</taxon>
        <taxon>Embryophyta</taxon>
        <taxon>Tracheophyta</taxon>
        <taxon>Spermatophyta</taxon>
        <taxon>Magnoliopsida</taxon>
        <taxon>eudicotyledons</taxon>
        <taxon>Gunneridae</taxon>
        <taxon>Pentapetalae</taxon>
        <taxon>asterids</taxon>
        <taxon>Ericales</taxon>
        <taxon>Ericaceae</taxon>
        <taxon>Ericoideae</taxon>
        <taxon>Rhodoreae</taxon>
        <taxon>Rhododendron</taxon>
    </lineage>
</organism>
<accession>A0AAV6JPG5</accession>
<dbReference type="Proteomes" id="UP000823749">
    <property type="component" value="Chromosome 7"/>
</dbReference>
<evidence type="ECO:0000259" key="1">
    <source>
        <dbReference type="PROSITE" id="PS51059"/>
    </source>
</evidence>
<feature type="domain" description="PARP catalytic" evidence="1">
    <location>
        <begin position="1"/>
        <end position="220"/>
    </location>
</feature>
<dbReference type="PANTHER" id="PTHR32263:SF19">
    <property type="entry name" value="OS03G0230300 PROTEIN"/>
    <property type="match status" value="1"/>
</dbReference>
<evidence type="ECO:0000313" key="3">
    <source>
        <dbReference type="Proteomes" id="UP000823749"/>
    </source>
</evidence>
<dbReference type="InterPro" id="IPR012317">
    <property type="entry name" value="Poly(ADP-ribose)pol_cat_dom"/>
</dbReference>
<dbReference type="Gene3D" id="3.90.228.10">
    <property type="match status" value="1"/>
</dbReference>
<dbReference type="PROSITE" id="PS51059">
    <property type="entry name" value="PARP_CATALYTIC"/>
    <property type="match status" value="1"/>
</dbReference>
<dbReference type="InterPro" id="IPR044964">
    <property type="entry name" value="RCD1/SRO1-5"/>
</dbReference>
<dbReference type="GO" id="GO:0003950">
    <property type="term" value="F:NAD+ poly-ADP-ribosyltransferase activity"/>
    <property type="evidence" value="ECO:0007669"/>
    <property type="project" value="InterPro"/>
</dbReference>
<sequence length="223" mass="25287">MQYYYQLPRWSNTKLLVEGEPLYKIVKAHFMSGIGFHEPNVKITAIHQWVHSDPIDRTRTIVFFKEVERMKLARGGEANLTFGWLRTLIEGVNGILRDGFVASCIFGSQAHGIGVYLSHLCSPHMSALLSEVDDYREKHVVLCRVVLGRREEIEAGSQQLYPSHRYFDTGVDDLWNPKRYIVWSAGMNTRILPECVEGEVAKVLSCSSLRVIVGGKDAGLKYS</sequence>
<name>A0AAV6JPG5_9ERIC</name>
<gene>
    <name evidence="2" type="ORF">RHGRI_021689</name>
</gene>
<keyword evidence="3" id="KW-1185">Reference proteome</keyword>
<dbReference type="EMBL" id="JACTNZ010000007">
    <property type="protein sequence ID" value="KAG5541945.1"/>
    <property type="molecule type" value="Genomic_DNA"/>
</dbReference>
<dbReference type="SUPFAM" id="SSF56399">
    <property type="entry name" value="ADP-ribosylation"/>
    <property type="match status" value="1"/>
</dbReference>
<comment type="caution">
    <text evidence="2">The sequence shown here is derived from an EMBL/GenBank/DDBJ whole genome shotgun (WGS) entry which is preliminary data.</text>
</comment>
<reference evidence="2" key="1">
    <citation type="submission" date="2020-08" db="EMBL/GenBank/DDBJ databases">
        <title>Plant Genome Project.</title>
        <authorList>
            <person name="Zhang R.-G."/>
        </authorList>
    </citation>
    <scope>NUCLEOTIDE SEQUENCE</scope>
    <source>
        <strain evidence="2">WSP0</strain>
        <tissue evidence="2">Leaf</tissue>
    </source>
</reference>
<dbReference type="AlphaFoldDB" id="A0AAV6JPG5"/>
<dbReference type="PANTHER" id="PTHR32263">
    <property type="entry name" value="INACTIVE POLY [ADP-RIBOSE] POLYMERASE SRO4-RELATED"/>
    <property type="match status" value="1"/>
</dbReference>